<dbReference type="RefSeq" id="WP_008061238.1">
    <property type="nucleotide sequence ID" value="NZ_AFHG01000048.1"/>
</dbReference>
<dbReference type="CDD" id="cd17546">
    <property type="entry name" value="REC_hyHK_CKI1_RcsC-like"/>
    <property type="match status" value="1"/>
</dbReference>
<organism evidence="12 13">
    <name type="scientific">Methyloversatilis universalis (strain ATCC BAA-1314 / DSM 25237 / JCM 13912 / CCUG 52030 / FAM5)</name>
    <dbReference type="NCBI Taxonomy" id="1000565"/>
    <lineage>
        <taxon>Bacteria</taxon>
        <taxon>Pseudomonadati</taxon>
        <taxon>Pseudomonadota</taxon>
        <taxon>Betaproteobacteria</taxon>
        <taxon>Nitrosomonadales</taxon>
        <taxon>Sterolibacteriaceae</taxon>
        <taxon>Methyloversatilis</taxon>
    </lineage>
</organism>
<dbReference type="InterPro" id="IPR001789">
    <property type="entry name" value="Sig_transdc_resp-reg_receiver"/>
</dbReference>
<dbReference type="EC" id="2.7.13.3" evidence="2"/>
<evidence type="ECO:0000313" key="12">
    <source>
        <dbReference type="EMBL" id="EGK71778.1"/>
    </source>
</evidence>
<dbReference type="InterPro" id="IPR011006">
    <property type="entry name" value="CheY-like_superfamily"/>
</dbReference>
<dbReference type="InterPro" id="IPR035965">
    <property type="entry name" value="PAS-like_dom_sf"/>
</dbReference>
<reference evidence="12 13" key="1">
    <citation type="journal article" date="2011" name="J. Bacteriol.">
        <title>Genome sequence of Methyloversatilis universalis FAM5T, a methylotrophic representative of the order Rhodocyclales.</title>
        <authorList>
            <person name="Kittichotirat W."/>
            <person name="Good N.M."/>
            <person name="Hall R."/>
            <person name="Bringel F."/>
            <person name="Lajus A."/>
            <person name="Medigue C."/>
            <person name="Smalley N.E."/>
            <person name="Beck D."/>
            <person name="Bumgarner R."/>
            <person name="Vuilleumier S."/>
            <person name="Kalyuzhnaya M.G."/>
        </authorList>
    </citation>
    <scope>NUCLEOTIDE SEQUENCE [LARGE SCALE GENOMIC DNA]</scope>
    <source>
        <strain evidence="13">ATCC BAA-1314 / JCM 13912 / FAM5</strain>
    </source>
</reference>
<proteinExistence type="predicted"/>
<dbReference type="InterPro" id="IPR036890">
    <property type="entry name" value="HATPase_C_sf"/>
</dbReference>
<dbReference type="Gene3D" id="1.10.287.130">
    <property type="match status" value="1"/>
</dbReference>
<evidence type="ECO:0000313" key="13">
    <source>
        <dbReference type="Proteomes" id="UP000005019"/>
    </source>
</evidence>
<accession>F5RCJ8</accession>
<dbReference type="Pfam" id="PF02518">
    <property type="entry name" value="HATPase_c"/>
    <property type="match status" value="1"/>
</dbReference>
<dbReference type="EMBL" id="AFHG01000048">
    <property type="protein sequence ID" value="EGK71778.1"/>
    <property type="molecule type" value="Genomic_DNA"/>
</dbReference>
<dbReference type="InterPro" id="IPR004358">
    <property type="entry name" value="Sig_transdc_His_kin-like_C"/>
</dbReference>
<keyword evidence="3 9" id="KW-0597">Phosphoprotein</keyword>
<evidence type="ECO:0000256" key="3">
    <source>
        <dbReference type="ARBA" id="ARBA00022553"/>
    </source>
</evidence>
<evidence type="ECO:0000256" key="7">
    <source>
        <dbReference type="ARBA" id="ARBA00022840"/>
    </source>
</evidence>
<dbReference type="InterPro" id="IPR036097">
    <property type="entry name" value="HisK_dim/P_sf"/>
</dbReference>
<dbReference type="AlphaFoldDB" id="F5RCJ8"/>
<dbReference type="Pfam" id="PF00512">
    <property type="entry name" value="HisKA"/>
    <property type="match status" value="1"/>
</dbReference>
<gene>
    <name evidence="12" type="ORF">METUNv1_02002</name>
</gene>
<evidence type="ECO:0000256" key="5">
    <source>
        <dbReference type="ARBA" id="ARBA00022741"/>
    </source>
</evidence>
<dbReference type="SUPFAM" id="SSF47384">
    <property type="entry name" value="Homodimeric domain of signal transducing histidine kinase"/>
    <property type="match status" value="1"/>
</dbReference>
<feature type="domain" description="Histidine kinase" evidence="10">
    <location>
        <begin position="289"/>
        <end position="509"/>
    </location>
</feature>
<evidence type="ECO:0000256" key="4">
    <source>
        <dbReference type="ARBA" id="ARBA00022679"/>
    </source>
</evidence>
<dbReference type="CDD" id="cd16922">
    <property type="entry name" value="HATPase_EvgS-ArcB-TorS-like"/>
    <property type="match status" value="1"/>
</dbReference>
<dbReference type="PROSITE" id="PS50110">
    <property type="entry name" value="RESPONSE_REGULATORY"/>
    <property type="match status" value="1"/>
</dbReference>
<dbReference type="Proteomes" id="UP000005019">
    <property type="component" value="Unassembled WGS sequence"/>
</dbReference>
<dbReference type="InterPro" id="IPR003661">
    <property type="entry name" value="HisK_dim/P_dom"/>
</dbReference>
<keyword evidence="5" id="KW-0547">Nucleotide-binding</keyword>
<dbReference type="SUPFAM" id="SSF55874">
    <property type="entry name" value="ATPase domain of HSP90 chaperone/DNA topoisomerase II/histidine kinase"/>
    <property type="match status" value="1"/>
</dbReference>
<dbReference type="FunFam" id="3.30.565.10:FF:000078">
    <property type="entry name" value="Two-component sensor histidine kinase"/>
    <property type="match status" value="1"/>
</dbReference>
<keyword evidence="13" id="KW-1185">Reference proteome</keyword>
<comment type="caution">
    <text evidence="12">The sequence shown here is derived from an EMBL/GenBank/DDBJ whole genome shotgun (WGS) entry which is preliminary data.</text>
</comment>
<dbReference type="InterPro" id="IPR013655">
    <property type="entry name" value="PAS_fold_3"/>
</dbReference>
<evidence type="ECO:0000256" key="9">
    <source>
        <dbReference type="PROSITE-ProRule" id="PRU00169"/>
    </source>
</evidence>
<dbReference type="SMART" id="SM00448">
    <property type="entry name" value="REC"/>
    <property type="match status" value="1"/>
</dbReference>
<dbReference type="Gene3D" id="3.40.50.2300">
    <property type="match status" value="1"/>
</dbReference>
<dbReference type="PANTHER" id="PTHR45339">
    <property type="entry name" value="HYBRID SIGNAL TRANSDUCTION HISTIDINE KINASE J"/>
    <property type="match status" value="1"/>
</dbReference>
<comment type="catalytic activity">
    <reaction evidence="1">
        <text>ATP + protein L-histidine = ADP + protein N-phospho-L-histidine.</text>
        <dbReference type="EC" id="2.7.13.3"/>
    </reaction>
</comment>
<dbReference type="eggNOG" id="COG2205">
    <property type="taxonomic scope" value="Bacteria"/>
</dbReference>
<dbReference type="PRINTS" id="PR00344">
    <property type="entry name" value="BCTRLSENSOR"/>
</dbReference>
<evidence type="ECO:0000256" key="6">
    <source>
        <dbReference type="ARBA" id="ARBA00022777"/>
    </source>
</evidence>
<keyword evidence="4" id="KW-0808">Transferase</keyword>
<dbReference type="GO" id="GO:0005524">
    <property type="term" value="F:ATP binding"/>
    <property type="evidence" value="ECO:0007669"/>
    <property type="project" value="UniProtKB-KW"/>
</dbReference>
<dbReference type="InterPro" id="IPR005467">
    <property type="entry name" value="His_kinase_dom"/>
</dbReference>
<evidence type="ECO:0000256" key="1">
    <source>
        <dbReference type="ARBA" id="ARBA00000085"/>
    </source>
</evidence>
<keyword evidence="8" id="KW-0902">Two-component regulatory system</keyword>
<feature type="modified residue" description="4-aspartylphosphate" evidence="9">
    <location>
        <position position="584"/>
    </location>
</feature>
<protein>
    <recommendedName>
        <fullName evidence="2">histidine kinase</fullName>
        <ecNumber evidence="2">2.7.13.3</ecNumber>
    </recommendedName>
</protein>
<keyword evidence="6 12" id="KW-0418">Kinase</keyword>
<dbReference type="SUPFAM" id="SSF55785">
    <property type="entry name" value="PYP-like sensor domain (PAS domain)"/>
    <property type="match status" value="1"/>
</dbReference>
<feature type="domain" description="Response regulatory" evidence="11">
    <location>
        <begin position="535"/>
        <end position="654"/>
    </location>
</feature>
<dbReference type="CDD" id="cd00082">
    <property type="entry name" value="HisKA"/>
    <property type="match status" value="1"/>
</dbReference>
<evidence type="ECO:0000259" key="10">
    <source>
        <dbReference type="PROSITE" id="PS50109"/>
    </source>
</evidence>
<dbReference type="SMART" id="SM00388">
    <property type="entry name" value="HisKA"/>
    <property type="match status" value="1"/>
</dbReference>
<dbReference type="InterPro" id="IPR003594">
    <property type="entry name" value="HATPase_dom"/>
</dbReference>
<evidence type="ECO:0000256" key="2">
    <source>
        <dbReference type="ARBA" id="ARBA00012438"/>
    </source>
</evidence>
<keyword evidence="7" id="KW-0067">ATP-binding</keyword>
<dbReference type="STRING" id="1000565.METUNv1_02002"/>
<name>F5RCJ8_METUF</name>
<dbReference type="PROSITE" id="PS50109">
    <property type="entry name" value="HIS_KIN"/>
    <property type="match status" value="1"/>
</dbReference>
<evidence type="ECO:0000259" key="11">
    <source>
        <dbReference type="PROSITE" id="PS50110"/>
    </source>
</evidence>
<dbReference type="GO" id="GO:0000155">
    <property type="term" value="F:phosphorelay sensor kinase activity"/>
    <property type="evidence" value="ECO:0007669"/>
    <property type="project" value="InterPro"/>
</dbReference>
<dbReference type="SUPFAM" id="SSF52172">
    <property type="entry name" value="CheY-like"/>
    <property type="match status" value="1"/>
</dbReference>
<dbReference type="OrthoDB" id="8552871at2"/>
<dbReference type="Gene3D" id="3.30.565.10">
    <property type="entry name" value="Histidine kinase-like ATPase, C-terminal domain"/>
    <property type="match status" value="1"/>
</dbReference>
<dbReference type="Pfam" id="PF08447">
    <property type="entry name" value="PAS_3"/>
    <property type="match status" value="1"/>
</dbReference>
<dbReference type="Gene3D" id="3.30.450.20">
    <property type="entry name" value="PAS domain"/>
    <property type="match status" value="1"/>
</dbReference>
<sequence>MKAAIETDILFRIALVIGEDVHLEQMTRRVLSEIRRLLDARSCALYACTGDRLKRICSEPEAQEDTAGSAALRARWPDAEALAREGWRTLGDSALTHHLIDLPEFGMLLIERRGEALDPGFLDNFRTLARKLAIACRACVNEEELERQKHRLELATSAASIGIWAWNRVSGELTWDDQMCALHGLTPAQSSGGLAGWLHRLLPAEADAFAQALDRAVREHARLEQDVHVNLADGSHRVLRILGGVRGDPDEVAGVAVDVTSSREAKEALRRARDAAEAASRAKSEFLANMSHEIRTPMNGVLGMLDLALDATDDAERRECVSTARSSAESLLVIINDILDFSKIEAGKVEVETVSFDLGEQLSLVMRTLAAQAARKSLVMQLQVVPGVPARLTGDPLRLRQVLLNLVSNAIKFTHEGGVTLRVERVDAASGERLLFSVIDTGIGIPADKHALVFEAFAQQDSSTTRGYGGTGLGLSIASRLTELMGGHISLDSAPGRGSSFRVDLPLRRGESEAAPAATPVEPERGETATGRRLSVLLVEDHPVNQKVATVVLQRAGHRVTVAHNGIEAIEKVAEGGFDLVLMDMQMPVMGGVEAARLIRQMEEELGRLPVPIFAMTANAQEEDRTACLEAGMNDFLTKPLLPRVLREKIAALESGPPDAATPAP</sequence>
<dbReference type="FunFam" id="1.10.287.130:FF:000002">
    <property type="entry name" value="Two-component osmosensing histidine kinase"/>
    <property type="match status" value="1"/>
</dbReference>
<dbReference type="Pfam" id="PF00072">
    <property type="entry name" value="Response_reg"/>
    <property type="match status" value="1"/>
</dbReference>
<dbReference type="SMART" id="SM00387">
    <property type="entry name" value="HATPase_c"/>
    <property type="match status" value="1"/>
</dbReference>
<dbReference type="PANTHER" id="PTHR45339:SF1">
    <property type="entry name" value="HYBRID SIGNAL TRANSDUCTION HISTIDINE KINASE J"/>
    <property type="match status" value="1"/>
</dbReference>
<evidence type="ECO:0000256" key="8">
    <source>
        <dbReference type="ARBA" id="ARBA00023012"/>
    </source>
</evidence>